<dbReference type="GO" id="GO:0032790">
    <property type="term" value="P:ribosome disassembly"/>
    <property type="evidence" value="ECO:0007669"/>
    <property type="project" value="TreeGrafter"/>
</dbReference>
<dbReference type="PROSITE" id="PS51722">
    <property type="entry name" value="G_TR_2"/>
    <property type="match status" value="1"/>
</dbReference>
<dbReference type="CDD" id="cd03713">
    <property type="entry name" value="EFG_mtEFG_C"/>
    <property type="match status" value="1"/>
</dbReference>
<feature type="domain" description="Tr-type G" evidence="5">
    <location>
        <begin position="7"/>
        <end position="280"/>
    </location>
</feature>
<evidence type="ECO:0000313" key="6">
    <source>
        <dbReference type="EMBL" id="SIO51819.1"/>
    </source>
</evidence>
<dbReference type="Pfam" id="PF03764">
    <property type="entry name" value="EFG_IV"/>
    <property type="match status" value="1"/>
</dbReference>
<proteinExistence type="predicted"/>
<dbReference type="Pfam" id="PF00679">
    <property type="entry name" value="EFG_C"/>
    <property type="match status" value="1"/>
</dbReference>
<evidence type="ECO:0000256" key="2">
    <source>
        <dbReference type="ARBA" id="ARBA00017872"/>
    </source>
</evidence>
<dbReference type="SUPFAM" id="SSF52540">
    <property type="entry name" value="P-loop containing nucleoside triphosphate hydrolases"/>
    <property type="match status" value="1"/>
</dbReference>
<dbReference type="InterPro" id="IPR005517">
    <property type="entry name" value="Transl_elong_EFG/EF2_IV"/>
</dbReference>
<dbReference type="SUPFAM" id="SSF54211">
    <property type="entry name" value="Ribosomal protein S5 domain 2-like"/>
    <property type="match status" value="1"/>
</dbReference>
<dbReference type="GO" id="GO:0003746">
    <property type="term" value="F:translation elongation factor activity"/>
    <property type="evidence" value="ECO:0007669"/>
    <property type="project" value="UniProtKB-KW"/>
</dbReference>
<dbReference type="Gene3D" id="3.30.70.240">
    <property type="match status" value="1"/>
</dbReference>
<evidence type="ECO:0000256" key="4">
    <source>
        <dbReference type="ARBA" id="ARBA00023134"/>
    </source>
</evidence>
<evidence type="ECO:0000256" key="3">
    <source>
        <dbReference type="ARBA" id="ARBA00022741"/>
    </source>
</evidence>
<evidence type="ECO:0000256" key="1">
    <source>
        <dbReference type="ARBA" id="ARBA00013902"/>
    </source>
</evidence>
<dbReference type="SUPFAM" id="SSF50447">
    <property type="entry name" value="Translation proteins"/>
    <property type="match status" value="1"/>
</dbReference>
<organism evidence="6 7">
    <name type="scientific">Chitinophaga niabensis</name>
    <dbReference type="NCBI Taxonomy" id="536979"/>
    <lineage>
        <taxon>Bacteria</taxon>
        <taxon>Pseudomonadati</taxon>
        <taxon>Bacteroidota</taxon>
        <taxon>Chitinophagia</taxon>
        <taxon>Chitinophagales</taxon>
        <taxon>Chitinophagaceae</taxon>
        <taxon>Chitinophaga</taxon>
    </lineage>
</organism>
<keyword evidence="4" id="KW-0342">GTP-binding</keyword>
<gene>
    <name evidence="6" type="ORF">SAMN04488055_5117</name>
</gene>
<dbReference type="Pfam" id="PF14492">
    <property type="entry name" value="EFG_III"/>
    <property type="match status" value="1"/>
</dbReference>
<dbReference type="CDD" id="cd04088">
    <property type="entry name" value="EFG_mtEFG_II"/>
    <property type="match status" value="1"/>
</dbReference>
<dbReference type="Pfam" id="PF00009">
    <property type="entry name" value="GTP_EFTU"/>
    <property type="match status" value="1"/>
</dbReference>
<sequence>MKMYDEKHIKNIVLIGAAKSGKTTLAEDMLFEAGIISKRGTVEERNTVSDYHEVEHERGNSVYATLAHTEWRDYKINIIDTPGSEDFVGEVISSIRVCDTAVLLLHAYNGVEVGTELIWDYIDQYNKPTILAINHLDHENANYTQTLEQARAFFGSAVTVMQYPINQGPGFNAIIDLLKMTMYRFPAGGGKPEKLPIPPEEQEQADKLHNELVEKAAENDDALMELFFDKGSLDEDELRQGLKIGMMKHQVFPVFCLCARSNMGSGRMMGFIDNVAPSAVEMPAEQTEEGKEIPCDPAGPTCLFIFKTLLEPHIGKLSFFKVMSGELKAGQELYNEKGNVSERLNQLFIADGKNRQPVERLRSGDIGCTLKLKNTFTNHTLNDKNFNAQVDPIHFPAPKVRVAIVAKNKGDDEKLSEVLGEIHMEDPTLEIEYNRELNQVILHGQGDLHLLVTKWRLENIYNMPVDYLPARIPYRETIQKPAMSSYRHKKQSGGAGQFGEVFMKIEPYYEGMPAFKEYTVRETEEIALNWGGKLVFNNCIVGGAIDTRFLPSILKGVMEKMQEGPLTGSYVRDIRVSVYDGKMHPVDSNDISFKIAGMMAFREAFHQAAPQLLEPVYDLEASAPGAMMGDIMSELQSHRSIITGMDSGNASQVIKARTPQAELDKLYASLRNVTQGKAKVKAVFAEYAPVPADVQKKLSEDYKKTEAQNGQH</sequence>
<dbReference type="InterPro" id="IPR020568">
    <property type="entry name" value="Ribosomal_Su5_D2-typ_SF"/>
</dbReference>
<dbReference type="GO" id="GO:0003924">
    <property type="term" value="F:GTPase activity"/>
    <property type="evidence" value="ECO:0007669"/>
    <property type="project" value="InterPro"/>
</dbReference>
<keyword evidence="3" id="KW-0547">Nucleotide-binding</keyword>
<name>A0A1N6K5G2_9BACT</name>
<keyword evidence="6" id="KW-0251">Elongation factor</keyword>
<dbReference type="SMART" id="SM00889">
    <property type="entry name" value="EFG_IV"/>
    <property type="match status" value="1"/>
</dbReference>
<dbReference type="Proteomes" id="UP000185003">
    <property type="component" value="Unassembled WGS sequence"/>
</dbReference>
<protein>
    <recommendedName>
        <fullName evidence="2">Elongation factor G</fullName>
    </recommendedName>
    <alternativeName>
        <fullName evidence="1">Tetracycline resistance protein TetQ</fullName>
    </alternativeName>
</protein>
<evidence type="ECO:0000259" key="5">
    <source>
        <dbReference type="PROSITE" id="PS51722"/>
    </source>
</evidence>
<dbReference type="InterPro" id="IPR035649">
    <property type="entry name" value="EFG_V"/>
</dbReference>
<dbReference type="InterPro" id="IPR009000">
    <property type="entry name" value="Transl_B-barrel_sf"/>
</dbReference>
<dbReference type="SMART" id="SM00838">
    <property type="entry name" value="EFG_C"/>
    <property type="match status" value="1"/>
</dbReference>
<dbReference type="OrthoDB" id="9801591at2"/>
<dbReference type="Gene3D" id="3.30.70.870">
    <property type="entry name" value="Elongation Factor G (Translational Gtpase), domain 3"/>
    <property type="match status" value="1"/>
</dbReference>
<dbReference type="Gene3D" id="3.40.50.300">
    <property type="entry name" value="P-loop containing nucleotide triphosphate hydrolases"/>
    <property type="match status" value="1"/>
</dbReference>
<dbReference type="InterPro" id="IPR005225">
    <property type="entry name" value="Small_GTP-bd"/>
</dbReference>
<dbReference type="GO" id="GO:0005525">
    <property type="term" value="F:GTP binding"/>
    <property type="evidence" value="ECO:0007669"/>
    <property type="project" value="UniProtKB-KW"/>
</dbReference>
<dbReference type="NCBIfam" id="TIGR00231">
    <property type="entry name" value="small_GTP"/>
    <property type="match status" value="1"/>
</dbReference>
<dbReference type="CDD" id="cd04170">
    <property type="entry name" value="EF-G_bact"/>
    <property type="match status" value="1"/>
</dbReference>
<dbReference type="AlphaFoldDB" id="A0A1N6K5G2"/>
<dbReference type="SUPFAM" id="SSF54980">
    <property type="entry name" value="EF-G C-terminal domain-like"/>
    <property type="match status" value="2"/>
</dbReference>
<evidence type="ECO:0000313" key="7">
    <source>
        <dbReference type="Proteomes" id="UP000185003"/>
    </source>
</evidence>
<dbReference type="InterPro" id="IPR035647">
    <property type="entry name" value="EFG_III/V"/>
</dbReference>
<keyword evidence="7" id="KW-1185">Reference proteome</keyword>
<accession>A0A1N6K5G2</accession>
<dbReference type="InterPro" id="IPR047872">
    <property type="entry name" value="EFG_IV"/>
</dbReference>
<dbReference type="Pfam" id="PF22042">
    <property type="entry name" value="EF-G_D2"/>
    <property type="match status" value="1"/>
</dbReference>
<dbReference type="InterPro" id="IPR041095">
    <property type="entry name" value="EFG_II"/>
</dbReference>
<dbReference type="InterPro" id="IPR000640">
    <property type="entry name" value="EFG_V-like"/>
</dbReference>
<dbReference type="STRING" id="536979.SAMN04488055_5117"/>
<dbReference type="InterPro" id="IPR053905">
    <property type="entry name" value="EF-G-like_DII"/>
</dbReference>
<keyword evidence="6" id="KW-0648">Protein biosynthesis</keyword>
<dbReference type="EMBL" id="FSRA01000002">
    <property type="protein sequence ID" value="SIO51819.1"/>
    <property type="molecule type" value="Genomic_DNA"/>
</dbReference>
<dbReference type="InterPro" id="IPR027417">
    <property type="entry name" value="P-loop_NTPase"/>
</dbReference>
<dbReference type="Gene3D" id="3.30.230.10">
    <property type="match status" value="1"/>
</dbReference>
<dbReference type="Gene3D" id="2.40.30.10">
    <property type="entry name" value="Translation factors"/>
    <property type="match status" value="1"/>
</dbReference>
<dbReference type="PANTHER" id="PTHR43261">
    <property type="entry name" value="TRANSLATION ELONGATION FACTOR G-RELATED"/>
    <property type="match status" value="1"/>
</dbReference>
<dbReference type="PRINTS" id="PR00315">
    <property type="entry name" value="ELONGATNFCT"/>
</dbReference>
<reference evidence="7" key="1">
    <citation type="submission" date="2016-11" db="EMBL/GenBank/DDBJ databases">
        <authorList>
            <person name="Varghese N."/>
            <person name="Submissions S."/>
        </authorList>
    </citation>
    <scope>NUCLEOTIDE SEQUENCE [LARGE SCALE GENOMIC DNA]</scope>
    <source>
        <strain evidence="7">DSM 24787</strain>
    </source>
</reference>
<dbReference type="NCBIfam" id="NF009381">
    <property type="entry name" value="PRK12740.1-5"/>
    <property type="match status" value="1"/>
</dbReference>
<dbReference type="InterPro" id="IPR014721">
    <property type="entry name" value="Ribsml_uS5_D2-typ_fold_subgr"/>
</dbReference>
<dbReference type="PANTHER" id="PTHR43261:SF6">
    <property type="entry name" value="ELONGATION FACTOR G-LIKE PROTEIN"/>
    <property type="match status" value="1"/>
</dbReference>
<dbReference type="InterPro" id="IPR000795">
    <property type="entry name" value="T_Tr_GTP-bd_dom"/>
</dbReference>
<dbReference type="CDD" id="cd01434">
    <property type="entry name" value="EFG_mtEFG1_IV"/>
    <property type="match status" value="1"/>
</dbReference>
<dbReference type="RefSeq" id="WP_074242383.1">
    <property type="nucleotide sequence ID" value="NZ_FSRA01000002.1"/>
</dbReference>